<keyword evidence="2" id="KW-1185">Reference proteome</keyword>
<dbReference type="Proteomes" id="UP001286313">
    <property type="component" value="Unassembled WGS sequence"/>
</dbReference>
<comment type="caution">
    <text evidence="1">The sequence shown here is derived from an EMBL/GenBank/DDBJ whole genome shotgun (WGS) entry which is preliminary data.</text>
</comment>
<reference evidence="1" key="1">
    <citation type="submission" date="2023-10" db="EMBL/GenBank/DDBJ databases">
        <title>Genome assemblies of two species of porcelain crab, Petrolisthes cinctipes and Petrolisthes manimaculis (Anomura: Porcellanidae).</title>
        <authorList>
            <person name="Angst P."/>
        </authorList>
    </citation>
    <scope>NUCLEOTIDE SEQUENCE</scope>
    <source>
        <strain evidence="1">PB745_01</strain>
        <tissue evidence="1">Gill</tissue>
    </source>
</reference>
<accession>A0AAE1EWY4</accession>
<protein>
    <submittedName>
        <fullName evidence="1">Uncharacterized protein</fullName>
    </submittedName>
</protein>
<organism evidence="1 2">
    <name type="scientific">Petrolisthes cinctipes</name>
    <name type="common">Flat porcelain crab</name>
    <dbReference type="NCBI Taxonomy" id="88211"/>
    <lineage>
        <taxon>Eukaryota</taxon>
        <taxon>Metazoa</taxon>
        <taxon>Ecdysozoa</taxon>
        <taxon>Arthropoda</taxon>
        <taxon>Crustacea</taxon>
        <taxon>Multicrustacea</taxon>
        <taxon>Malacostraca</taxon>
        <taxon>Eumalacostraca</taxon>
        <taxon>Eucarida</taxon>
        <taxon>Decapoda</taxon>
        <taxon>Pleocyemata</taxon>
        <taxon>Anomura</taxon>
        <taxon>Galatheoidea</taxon>
        <taxon>Porcellanidae</taxon>
        <taxon>Petrolisthes</taxon>
    </lineage>
</organism>
<dbReference type="AlphaFoldDB" id="A0AAE1EWY4"/>
<name>A0AAE1EWY4_PETCI</name>
<sequence>MFPAGLRGLEKTRRIMADYIHHLTDYQVLSSCLPSLNSNKKFPFLTDKHPTTTNDTNHNYQRQVYPPHPPSLLTPLTNPLHYHTSIPHQQAFPVLPLPNTFSPQTSKSSQS</sequence>
<evidence type="ECO:0000313" key="2">
    <source>
        <dbReference type="Proteomes" id="UP001286313"/>
    </source>
</evidence>
<proteinExistence type="predicted"/>
<evidence type="ECO:0000313" key="1">
    <source>
        <dbReference type="EMBL" id="KAK3863037.1"/>
    </source>
</evidence>
<gene>
    <name evidence="1" type="ORF">Pcinc_031140</name>
</gene>
<dbReference type="EMBL" id="JAWQEG010004093">
    <property type="protein sequence ID" value="KAK3863037.1"/>
    <property type="molecule type" value="Genomic_DNA"/>
</dbReference>